<evidence type="ECO:0000256" key="3">
    <source>
        <dbReference type="ARBA" id="ARBA00022692"/>
    </source>
</evidence>
<evidence type="ECO:0000256" key="2">
    <source>
        <dbReference type="ARBA" id="ARBA00022448"/>
    </source>
</evidence>
<dbReference type="GO" id="GO:0016020">
    <property type="term" value="C:membrane"/>
    <property type="evidence" value="ECO:0007669"/>
    <property type="project" value="UniProtKB-SubCell"/>
</dbReference>
<comment type="similarity">
    <text evidence="1 6">Belongs to the purine permeases (TC 2.A.7.14) family.</text>
</comment>
<dbReference type="GO" id="GO:0005345">
    <property type="term" value="F:purine nucleobase transmembrane transporter activity"/>
    <property type="evidence" value="ECO:0007669"/>
    <property type="project" value="UniProtKB-UniRule"/>
</dbReference>
<feature type="transmembrane region" description="Helical" evidence="6">
    <location>
        <begin position="242"/>
        <end position="262"/>
    </location>
</feature>
<dbReference type="Proteomes" id="UP000327013">
    <property type="component" value="Chromosome 1"/>
</dbReference>
<feature type="transmembrane region" description="Helical" evidence="6">
    <location>
        <begin position="170"/>
        <end position="191"/>
    </location>
</feature>
<organism evidence="7 8">
    <name type="scientific">Carpinus fangiana</name>
    <dbReference type="NCBI Taxonomy" id="176857"/>
    <lineage>
        <taxon>Eukaryota</taxon>
        <taxon>Viridiplantae</taxon>
        <taxon>Streptophyta</taxon>
        <taxon>Embryophyta</taxon>
        <taxon>Tracheophyta</taxon>
        <taxon>Spermatophyta</taxon>
        <taxon>Magnoliopsida</taxon>
        <taxon>eudicotyledons</taxon>
        <taxon>Gunneridae</taxon>
        <taxon>Pentapetalae</taxon>
        <taxon>rosids</taxon>
        <taxon>fabids</taxon>
        <taxon>Fagales</taxon>
        <taxon>Betulaceae</taxon>
        <taxon>Carpinus</taxon>
    </lineage>
</organism>
<dbReference type="EMBL" id="CM017321">
    <property type="protein sequence ID" value="KAE7996249.1"/>
    <property type="molecule type" value="Genomic_DNA"/>
</dbReference>
<evidence type="ECO:0000256" key="5">
    <source>
        <dbReference type="ARBA" id="ARBA00023136"/>
    </source>
</evidence>
<dbReference type="InterPro" id="IPR030182">
    <property type="entry name" value="PUP_plant"/>
</dbReference>
<comment type="subcellular location">
    <subcellularLocation>
        <location evidence="6">Membrane</location>
        <topology evidence="6">Multi-pass membrane protein</topology>
    </subcellularLocation>
</comment>
<feature type="transmembrane region" description="Helical" evidence="6">
    <location>
        <begin position="67"/>
        <end position="86"/>
    </location>
</feature>
<gene>
    <name evidence="7" type="ORF">FH972_000984</name>
</gene>
<evidence type="ECO:0000256" key="6">
    <source>
        <dbReference type="RuleBase" id="RU368015"/>
    </source>
</evidence>
<reference evidence="7 8" key="1">
    <citation type="submission" date="2019-06" db="EMBL/GenBank/DDBJ databases">
        <title>A chromosomal-level reference genome of Carpinus fangiana (Coryloideae, Betulaceae).</title>
        <authorList>
            <person name="Yang X."/>
            <person name="Wang Z."/>
            <person name="Zhang L."/>
            <person name="Hao G."/>
            <person name="Liu J."/>
            <person name="Yang Y."/>
        </authorList>
    </citation>
    <scope>NUCLEOTIDE SEQUENCE [LARGE SCALE GENOMIC DNA]</scope>
    <source>
        <strain evidence="7">Cfa_2016G</strain>
        <tissue evidence="7">Leaf</tissue>
    </source>
</reference>
<dbReference type="Pfam" id="PF16913">
    <property type="entry name" value="PUNUT"/>
    <property type="match status" value="2"/>
</dbReference>
<evidence type="ECO:0000313" key="7">
    <source>
        <dbReference type="EMBL" id="KAE7996249.1"/>
    </source>
</evidence>
<keyword evidence="5 6" id="KW-0472">Membrane</keyword>
<keyword evidence="2 6" id="KW-0813">Transport</keyword>
<evidence type="ECO:0000256" key="1">
    <source>
        <dbReference type="ARBA" id="ARBA00006213"/>
    </source>
</evidence>
<comment type="caution">
    <text evidence="6">Lacks conserved residue(s) required for the propagation of feature annotation.</text>
</comment>
<feature type="transmembrane region" description="Helical" evidence="6">
    <location>
        <begin position="211"/>
        <end position="235"/>
    </location>
</feature>
<feature type="transmembrane region" description="Helical" evidence="6">
    <location>
        <begin position="268"/>
        <end position="286"/>
    </location>
</feature>
<keyword evidence="4 6" id="KW-1133">Transmembrane helix</keyword>
<dbReference type="OrthoDB" id="1717816at2759"/>
<sequence length="341" mass="38269">MFLPVQEANEATSTEYINAANQSAISQSRDVMWWLRITIYTLFVLSGQSAAMLLGRLYYNKGGKSKWLATLVQVAGFPILIPYYCISSPASPTTSKVHSFYNQFSGPSHHLLHLACNFKPMPQTPMENLTKRMKLDSYAPLVRASDGYGLMLSLTQLSFQKVLKGETFTVVLEMIIYQSLVATCATLVGIFASGDWKGLKRDMEDFELGKFLYVSTLIWAAIAWQIFTIGTVGLIHEVSSLFSSDISALGLPVIPVLAVIFFHDEMDGVKAIAMVLAIWSFISYFYQHYLDDSESKAENRDVKEISMLPLSKEVIDEQDGCKKIYLKVPLSTEENVQTYEH</sequence>
<keyword evidence="8" id="KW-1185">Reference proteome</keyword>
<feature type="transmembrane region" description="Helical" evidence="6">
    <location>
        <begin position="33"/>
        <end position="55"/>
    </location>
</feature>
<dbReference type="GO" id="GO:0015211">
    <property type="term" value="F:purine nucleoside transmembrane transporter activity"/>
    <property type="evidence" value="ECO:0007669"/>
    <property type="project" value="UniProtKB-UniRule"/>
</dbReference>
<proteinExistence type="inferred from homology"/>
<name>A0A5N6QC69_9ROSI</name>
<keyword evidence="3 6" id="KW-0812">Transmembrane</keyword>
<evidence type="ECO:0000256" key="4">
    <source>
        <dbReference type="ARBA" id="ARBA00022989"/>
    </source>
</evidence>
<protein>
    <recommendedName>
        <fullName evidence="6">Probable purine permease</fullName>
    </recommendedName>
</protein>
<evidence type="ECO:0000313" key="8">
    <source>
        <dbReference type="Proteomes" id="UP000327013"/>
    </source>
</evidence>
<dbReference type="PANTHER" id="PTHR31376:SF17">
    <property type="entry name" value="PURINE PERMEASE 21-RELATED"/>
    <property type="match status" value="1"/>
</dbReference>
<dbReference type="AlphaFoldDB" id="A0A5N6QC69"/>
<dbReference type="PANTHER" id="PTHR31376">
    <property type="entry name" value="OS09G0467300 PROTEIN-RELATED"/>
    <property type="match status" value="1"/>
</dbReference>
<accession>A0A5N6QC69</accession>